<sequence length="169" mass="19685">MTKNYNCLACKGILLLKNDKCIHCYFPKYGTIKHVDPLVRIKNISQLNLGNINEIIAQCTIYLEKNIIVGQWQPLYDYKLIMERTSIRINGYGEEIEYKTYVQQNIYKIMHNLPCTLENIVAIKVYTLFTDDTLSLKTNKVIKNVSEYYNNLNKIPVKLLVNNGDMVLQ</sequence>
<organism evidence="1">
    <name type="scientific">viral metagenome</name>
    <dbReference type="NCBI Taxonomy" id="1070528"/>
    <lineage>
        <taxon>unclassified sequences</taxon>
        <taxon>metagenomes</taxon>
        <taxon>organismal metagenomes</taxon>
    </lineage>
</organism>
<evidence type="ECO:0000313" key="1">
    <source>
        <dbReference type="EMBL" id="QHU00517.1"/>
    </source>
</evidence>
<accession>A0A6C0J7J5</accession>
<dbReference type="AlphaFoldDB" id="A0A6C0J7J5"/>
<dbReference type="EMBL" id="MN740327">
    <property type="protein sequence ID" value="QHU00517.1"/>
    <property type="molecule type" value="Genomic_DNA"/>
</dbReference>
<name>A0A6C0J7J5_9ZZZZ</name>
<reference evidence="1" key="1">
    <citation type="journal article" date="2020" name="Nature">
        <title>Giant virus diversity and host interactions through global metagenomics.</title>
        <authorList>
            <person name="Schulz F."/>
            <person name="Roux S."/>
            <person name="Paez-Espino D."/>
            <person name="Jungbluth S."/>
            <person name="Walsh D.A."/>
            <person name="Denef V.J."/>
            <person name="McMahon K.D."/>
            <person name="Konstantinidis K.T."/>
            <person name="Eloe-Fadrosh E.A."/>
            <person name="Kyrpides N.C."/>
            <person name="Woyke T."/>
        </authorList>
    </citation>
    <scope>NUCLEOTIDE SEQUENCE</scope>
    <source>
        <strain evidence="1">GVMAG-M-3300025860-20</strain>
    </source>
</reference>
<protein>
    <submittedName>
        <fullName evidence="1">Uncharacterized protein</fullName>
    </submittedName>
</protein>
<proteinExistence type="predicted"/>